<dbReference type="RefSeq" id="WP_091991638.1">
    <property type="nucleotide sequence ID" value="NZ_FOLO01000087.1"/>
</dbReference>
<dbReference type="SUPFAM" id="SSF53850">
    <property type="entry name" value="Periplasmic binding protein-like II"/>
    <property type="match status" value="1"/>
</dbReference>
<dbReference type="EMBL" id="FOLO01000087">
    <property type="protein sequence ID" value="SFD69120.1"/>
    <property type="molecule type" value="Genomic_DNA"/>
</dbReference>
<gene>
    <name evidence="2" type="ORF">SAMN02745724_05207</name>
</gene>
<evidence type="ECO:0000313" key="3">
    <source>
        <dbReference type="Proteomes" id="UP000198862"/>
    </source>
</evidence>
<name>A0A1I1UMC2_9GAMM</name>
<sequence>MYKCRFIFIVIFFINSLQALAAPQQQISSDCSSLLNKSVLNVSSRSNEALGYYSELLKRSLKNIGCDLTINYIGKLSYQRQNKYLKNNKLSLMWRLKSDVRDMKYLRVDEGLTNKLITHRVLFIPQATQYKYSEINNKSDFIKSNLVGVFGEGWFDVDVWRVNHLPYIELSGDREKIYSMLESKKRGFDYFSRGINEIISESKRYPNLAIEKELLFVYQNDMYFYVNKENDQLKAILEYALLQAKESGLFEALLFKYWGDIQTQLSLPSRKVIKLDMP</sequence>
<reference evidence="2 3" key="1">
    <citation type="submission" date="2016-10" db="EMBL/GenBank/DDBJ databases">
        <authorList>
            <person name="de Groot N.N."/>
        </authorList>
    </citation>
    <scope>NUCLEOTIDE SEQUENCE [LARGE SCALE GENOMIC DNA]</scope>
    <source>
        <strain evidence="2 3">DSM 6059</strain>
    </source>
</reference>
<dbReference type="OrthoDB" id="547680at2"/>
<organism evidence="2 3">
    <name type="scientific">Pseudoalteromonas denitrificans DSM 6059</name>
    <dbReference type="NCBI Taxonomy" id="1123010"/>
    <lineage>
        <taxon>Bacteria</taxon>
        <taxon>Pseudomonadati</taxon>
        <taxon>Pseudomonadota</taxon>
        <taxon>Gammaproteobacteria</taxon>
        <taxon>Alteromonadales</taxon>
        <taxon>Pseudoalteromonadaceae</taxon>
        <taxon>Pseudoalteromonas</taxon>
    </lineage>
</organism>
<evidence type="ECO:0000256" key="1">
    <source>
        <dbReference type="SAM" id="SignalP"/>
    </source>
</evidence>
<protein>
    <recommendedName>
        <fullName evidence="4">Solute-binding protein family 3/N-terminal domain-containing protein</fullName>
    </recommendedName>
</protein>
<keyword evidence="1" id="KW-0732">Signal</keyword>
<feature type="chain" id="PRO_5011646835" description="Solute-binding protein family 3/N-terminal domain-containing protein" evidence="1">
    <location>
        <begin position="22"/>
        <end position="278"/>
    </location>
</feature>
<evidence type="ECO:0000313" key="2">
    <source>
        <dbReference type="EMBL" id="SFD69120.1"/>
    </source>
</evidence>
<evidence type="ECO:0008006" key="4">
    <source>
        <dbReference type="Google" id="ProtNLM"/>
    </source>
</evidence>
<keyword evidence="3" id="KW-1185">Reference proteome</keyword>
<dbReference type="AlphaFoldDB" id="A0A1I1UMC2"/>
<accession>A0A1I1UMC2</accession>
<feature type="signal peptide" evidence="1">
    <location>
        <begin position="1"/>
        <end position="21"/>
    </location>
</feature>
<dbReference type="STRING" id="1123010.SAMN02745724_05207"/>
<proteinExistence type="predicted"/>
<dbReference type="Proteomes" id="UP000198862">
    <property type="component" value="Unassembled WGS sequence"/>
</dbReference>